<accession>A0A6C0AR22</accession>
<feature type="transmembrane region" description="Helical" evidence="1">
    <location>
        <begin position="69"/>
        <end position="88"/>
    </location>
</feature>
<keyword evidence="1" id="KW-0472">Membrane</keyword>
<sequence>MKYIFRILVFHLTCIIIFATLYYIFKSDFDDENSVKHESLIDFILLATTTQASVGISGIYPVTYIGKYLMILQQLIMLSTHVFTVYFFTL</sequence>
<dbReference type="InterPro" id="IPR013099">
    <property type="entry name" value="K_chnl_dom"/>
</dbReference>
<organism evidence="3">
    <name type="scientific">viral metagenome</name>
    <dbReference type="NCBI Taxonomy" id="1070528"/>
    <lineage>
        <taxon>unclassified sequences</taxon>
        <taxon>metagenomes</taxon>
        <taxon>organismal metagenomes</taxon>
    </lineage>
</organism>
<reference evidence="3" key="1">
    <citation type="journal article" date="2020" name="Nature">
        <title>Giant virus diversity and host interactions through global metagenomics.</title>
        <authorList>
            <person name="Schulz F."/>
            <person name="Roux S."/>
            <person name="Paez-Espino D."/>
            <person name="Jungbluth S."/>
            <person name="Walsh D.A."/>
            <person name="Denef V.J."/>
            <person name="McMahon K.D."/>
            <person name="Konstantinidis K.T."/>
            <person name="Eloe-Fadrosh E.A."/>
            <person name="Kyrpides N.C."/>
            <person name="Woyke T."/>
        </authorList>
    </citation>
    <scope>NUCLEOTIDE SEQUENCE</scope>
    <source>
        <strain evidence="3">GVMAG-S-1101165-79</strain>
    </source>
</reference>
<keyword evidence="1" id="KW-0812">Transmembrane</keyword>
<feature type="domain" description="Potassium channel" evidence="2">
    <location>
        <begin position="11"/>
        <end position="86"/>
    </location>
</feature>
<name>A0A6C0AR22_9ZZZZ</name>
<feature type="transmembrane region" description="Helical" evidence="1">
    <location>
        <begin position="40"/>
        <end position="62"/>
    </location>
</feature>
<evidence type="ECO:0000256" key="1">
    <source>
        <dbReference type="SAM" id="Phobius"/>
    </source>
</evidence>
<protein>
    <recommendedName>
        <fullName evidence="2">Potassium channel domain-containing protein</fullName>
    </recommendedName>
</protein>
<dbReference type="AlphaFoldDB" id="A0A6C0AR22"/>
<proteinExistence type="predicted"/>
<evidence type="ECO:0000259" key="2">
    <source>
        <dbReference type="Pfam" id="PF07885"/>
    </source>
</evidence>
<evidence type="ECO:0000313" key="3">
    <source>
        <dbReference type="EMBL" id="QHS82224.1"/>
    </source>
</evidence>
<dbReference type="EMBL" id="MN740763">
    <property type="protein sequence ID" value="QHS82224.1"/>
    <property type="molecule type" value="Genomic_DNA"/>
</dbReference>
<dbReference type="Pfam" id="PF07885">
    <property type="entry name" value="Ion_trans_2"/>
    <property type="match status" value="1"/>
</dbReference>
<feature type="transmembrane region" description="Helical" evidence="1">
    <location>
        <begin position="7"/>
        <end position="25"/>
    </location>
</feature>
<dbReference type="SUPFAM" id="SSF81324">
    <property type="entry name" value="Voltage-gated potassium channels"/>
    <property type="match status" value="1"/>
</dbReference>
<dbReference type="Gene3D" id="1.10.287.70">
    <property type="match status" value="1"/>
</dbReference>
<keyword evidence="1" id="KW-1133">Transmembrane helix</keyword>